<sequence>MNPSQALVYNTTSRTQGSIFLYDSCRDSYSSVSCDDNSHEKVKRPDPYTCREGLFFFLSPPTHPHCLSRLVPSPHSDAEYSLTFTACSQFSLADFCASLTALKTYPLWLPSAKVRKCSHVAVDLNCRCAFSAVTRILELPRLGCYFVVLLLSDVLTIHLFFLVSGHFSDHSSSISETNILSIYFFL</sequence>
<name>A0A7I4BAI9_PHYPA</name>
<accession>A0A7I4BAI9</accession>
<keyword evidence="3" id="KW-1185">Reference proteome</keyword>
<dbReference type="EMBL" id="ABEU02000017">
    <property type="status" value="NOT_ANNOTATED_CDS"/>
    <property type="molecule type" value="Genomic_DNA"/>
</dbReference>
<organism evidence="2 3">
    <name type="scientific">Physcomitrium patens</name>
    <name type="common">Spreading-leaved earth moss</name>
    <name type="synonym">Physcomitrella patens</name>
    <dbReference type="NCBI Taxonomy" id="3218"/>
    <lineage>
        <taxon>Eukaryota</taxon>
        <taxon>Viridiplantae</taxon>
        <taxon>Streptophyta</taxon>
        <taxon>Embryophyta</taxon>
        <taxon>Bryophyta</taxon>
        <taxon>Bryophytina</taxon>
        <taxon>Bryopsida</taxon>
        <taxon>Funariidae</taxon>
        <taxon>Funariales</taxon>
        <taxon>Funariaceae</taxon>
        <taxon>Physcomitrium</taxon>
    </lineage>
</organism>
<evidence type="ECO:0000256" key="1">
    <source>
        <dbReference type="SAM" id="Phobius"/>
    </source>
</evidence>
<evidence type="ECO:0000313" key="3">
    <source>
        <dbReference type="Proteomes" id="UP000006727"/>
    </source>
</evidence>
<dbReference type="Proteomes" id="UP000006727">
    <property type="component" value="Chromosome 17"/>
</dbReference>
<proteinExistence type="predicted"/>
<protein>
    <submittedName>
        <fullName evidence="2">Uncharacterized protein</fullName>
    </submittedName>
</protein>
<reference evidence="2 3" key="1">
    <citation type="journal article" date="2008" name="Science">
        <title>The Physcomitrella genome reveals evolutionary insights into the conquest of land by plants.</title>
        <authorList>
            <person name="Rensing S."/>
            <person name="Lang D."/>
            <person name="Zimmer A."/>
            <person name="Terry A."/>
            <person name="Salamov A."/>
            <person name="Shapiro H."/>
            <person name="Nishiyama T."/>
            <person name="Perroud P.-F."/>
            <person name="Lindquist E."/>
            <person name="Kamisugi Y."/>
            <person name="Tanahashi T."/>
            <person name="Sakakibara K."/>
            <person name="Fujita T."/>
            <person name="Oishi K."/>
            <person name="Shin-I T."/>
            <person name="Kuroki Y."/>
            <person name="Toyoda A."/>
            <person name="Suzuki Y."/>
            <person name="Hashimoto A."/>
            <person name="Yamaguchi K."/>
            <person name="Sugano A."/>
            <person name="Kohara Y."/>
            <person name="Fujiyama A."/>
            <person name="Anterola A."/>
            <person name="Aoki S."/>
            <person name="Ashton N."/>
            <person name="Barbazuk W.B."/>
            <person name="Barker E."/>
            <person name="Bennetzen J."/>
            <person name="Bezanilla M."/>
            <person name="Blankenship R."/>
            <person name="Cho S.H."/>
            <person name="Dutcher S."/>
            <person name="Estelle M."/>
            <person name="Fawcett J.A."/>
            <person name="Gundlach H."/>
            <person name="Hanada K."/>
            <person name="Heyl A."/>
            <person name="Hicks K.A."/>
            <person name="Hugh J."/>
            <person name="Lohr M."/>
            <person name="Mayer K."/>
            <person name="Melkozernov A."/>
            <person name="Murata T."/>
            <person name="Nelson D."/>
            <person name="Pils B."/>
            <person name="Prigge M."/>
            <person name="Reiss B."/>
            <person name="Renner T."/>
            <person name="Rombauts S."/>
            <person name="Rushton P."/>
            <person name="Sanderfoot A."/>
            <person name="Schween G."/>
            <person name="Shiu S.-H."/>
            <person name="Stueber K."/>
            <person name="Theodoulou F.L."/>
            <person name="Tu H."/>
            <person name="Van de Peer Y."/>
            <person name="Verrier P.J."/>
            <person name="Waters E."/>
            <person name="Wood A."/>
            <person name="Yang L."/>
            <person name="Cove D."/>
            <person name="Cuming A."/>
            <person name="Hasebe M."/>
            <person name="Lucas S."/>
            <person name="Mishler D.B."/>
            <person name="Reski R."/>
            <person name="Grigoriev I."/>
            <person name="Quatrano R.S."/>
            <person name="Boore J.L."/>
        </authorList>
    </citation>
    <scope>NUCLEOTIDE SEQUENCE [LARGE SCALE GENOMIC DNA]</scope>
    <source>
        <strain evidence="2 3">cv. Gransden 2004</strain>
    </source>
</reference>
<reference evidence="2" key="3">
    <citation type="submission" date="2020-12" db="UniProtKB">
        <authorList>
            <consortium name="EnsemblPlants"/>
        </authorList>
    </citation>
    <scope>IDENTIFICATION</scope>
</reference>
<dbReference type="EnsemblPlants" id="Pp3c17_5950V3.2">
    <property type="protein sequence ID" value="Pp3c17_5950V3.2"/>
    <property type="gene ID" value="Pp3c17_5950"/>
</dbReference>
<keyword evidence="1" id="KW-0812">Transmembrane</keyword>
<dbReference type="Gramene" id="Pp3c17_5950V3.2">
    <property type="protein sequence ID" value="Pp3c17_5950V3.2"/>
    <property type="gene ID" value="Pp3c17_5950"/>
</dbReference>
<keyword evidence="1" id="KW-0472">Membrane</keyword>
<dbReference type="InParanoid" id="A0A7I4BAI9"/>
<keyword evidence="1" id="KW-1133">Transmembrane helix</keyword>
<reference evidence="2 3" key="2">
    <citation type="journal article" date="2018" name="Plant J.">
        <title>The Physcomitrella patens chromosome-scale assembly reveals moss genome structure and evolution.</title>
        <authorList>
            <person name="Lang D."/>
            <person name="Ullrich K.K."/>
            <person name="Murat F."/>
            <person name="Fuchs J."/>
            <person name="Jenkins J."/>
            <person name="Haas F.B."/>
            <person name="Piednoel M."/>
            <person name="Gundlach H."/>
            <person name="Van Bel M."/>
            <person name="Meyberg R."/>
            <person name="Vives C."/>
            <person name="Morata J."/>
            <person name="Symeonidi A."/>
            <person name="Hiss M."/>
            <person name="Muchero W."/>
            <person name="Kamisugi Y."/>
            <person name="Saleh O."/>
            <person name="Blanc G."/>
            <person name="Decker E.L."/>
            <person name="van Gessel N."/>
            <person name="Grimwood J."/>
            <person name="Hayes R.D."/>
            <person name="Graham S.W."/>
            <person name="Gunter L.E."/>
            <person name="McDaniel S.F."/>
            <person name="Hoernstein S.N.W."/>
            <person name="Larsson A."/>
            <person name="Li F.W."/>
            <person name="Perroud P.F."/>
            <person name="Phillips J."/>
            <person name="Ranjan P."/>
            <person name="Rokshar D.S."/>
            <person name="Rothfels C.J."/>
            <person name="Schneider L."/>
            <person name="Shu S."/>
            <person name="Stevenson D.W."/>
            <person name="Thummler F."/>
            <person name="Tillich M."/>
            <person name="Villarreal Aguilar J.C."/>
            <person name="Widiez T."/>
            <person name="Wong G.K."/>
            <person name="Wymore A."/>
            <person name="Zhang Y."/>
            <person name="Zimmer A.D."/>
            <person name="Quatrano R.S."/>
            <person name="Mayer K.F.X."/>
            <person name="Goodstein D."/>
            <person name="Casacuberta J.M."/>
            <person name="Vandepoele K."/>
            <person name="Reski R."/>
            <person name="Cuming A.C."/>
            <person name="Tuskan G.A."/>
            <person name="Maumus F."/>
            <person name="Salse J."/>
            <person name="Schmutz J."/>
            <person name="Rensing S.A."/>
        </authorList>
    </citation>
    <scope>NUCLEOTIDE SEQUENCE [LARGE SCALE GENOMIC DNA]</scope>
    <source>
        <strain evidence="2 3">cv. Gransden 2004</strain>
    </source>
</reference>
<evidence type="ECO:0000313" key="2">
    <source>
        <dbReference type="EnsemblPlants" id="Pp3c17_5950V3.2"/>
    </source>
</evidence>
<dbReference type="AlphaFoldDB" id="A0A7I4BAI9"/>
<feature type="transmembrane region" description="Helical" evidence="1">
    <location>
        <begin position="142"/>
        <end position="163"/>
    </location>
</feature>